<reference evidence="2 3" key="1">
    <citation type="submission" date="2024-06" db="EMBL/GenBank/DDBJ databases">
        <title>Genomic Encyclopedia of Type Strains, Phase IV (KMG-IV): sequencing the most valuable type-strain genomes for metagenomic binning, comparative biology and taxonomic classification.</title>
        <authorList>
            <person name="Goeker M."/>
        </authorList>
    </citation>
    <scope>NUCLEOTIDE SEQUENCE [LARGE SCALE GENOMIC DNA]</scope>
    <source>
        <strain evidence="2 3">DSM 29388</strain>
    </source>
</reference>
<dbReference type="InterPro" id="IPR011250">
    <property type="entry name" value="OMP/PagP_B-barrel"/>
</dbReference>
<dbReference type="RefSeq" id="WP_354506552.1">
    <property type="nucleotide sequence ID" value="NZ_JBEPMO010000002.1"/>
</dbReference>
<feature type="signal peptide" evidence="1">
    <location>
        <begin position="1"/>
        <end position="20"/>
    </location>
</feature>
<dbReference type="Proteomes" id="UP001549146">
    <property type="component" value="Unassembled WGS sequence"/>
</dbReference>
<evidence type="ECO:0000256" key="1">
    <source>
        <dbReference type="SAM" id="SignalP"/>
    </source>
</evidence>
<evidence type="ECO:0000313" key="3">
    <source>
        <dbReference type="Proteomes" id="UP001549146"/>
    </source>
</evidence>
<feature type="chain" id="PRO_5046986673" evidence="1">
    <location>
        <begin position="21"/>
        <end position="166"/>
    </location>
</feature>
<evidence type="ECO:0000313" key="2">
    <source>
        <dbReference type="EMBL" id="MET3730879.1"/>
    </source>
</evidence>
<protein>
    <submittedName>
        <fullName evidence="2">Outer membrane protein X</fullName>
    </submittedName>
</protein>
<dbReference type="SUPFAM" id="SSF56925">
    <property type="entry name" value="OMPA-like"/>
    <property type="match status" value="1"/>
</dbReference>
<keyword evidence="3" id="KW-1185">Reference proteome</keyword>
<gene>
    <name evidence="2" type="ORF">ABID46_000438</name>
</gene>
<dbReference type="EMBL" id="JBEPMO010000002">
    <property type="protein sequence ID" value="MET3730879.1"/>
    <property type="molecule type" value="Genomic_DNA"/>
</dbReference>
<comment type="caution">
    <text evidence="2">The sequence shown here is derived from an EMBL/GenBank/DDBJ whole genome shotgun (WGS) entry which is preliminary data.</text>
</comment>
<keyword evidence="1" id="KW-0732">Signal</keyword>
<organism evidence="2 3">
    <name type="scientific">Moheibacter stercoris</name>
    <dbReference type="NCBI Taxonomy" id="1628251"/>
    <lineage>
        <taxon>Bacteria</taxon>
        <taxon>Pseudomonadati</taxon>
        <taxon>Bacteroidota</taxon>
        <taxon>Flavobacteriia</taxon>
        <taxon>Flavobacteriales</taxon>
        <taxon>Weeksellaceae</taxon>
        <taxon>Moheibacter</taxon>
    </lineage>
</organism>
<sequence length="166" mass="18521">MKKFILSFLMISGVALTANAQFKAGIHFGYGTEIERPAIGVNAEFNLMEKLSVAPDFTYYFTEKISYVTTNLWELNLNAHYYFLGQDKFKVFGLGGLNYAHYNVKSEIDIPFFGVNTAASDGKIGFNVGGGATYQLIEKLEAFSTIKYTVSSTDQAVFYVGARYLF</sequence>
<proteinExistence type="predicted"/>
<accession>A0ABV2LQM5</accession>
<dbReference type="Gene3D" id="2.40.160.20">
    <property type="match status" value="1"/>
</dbReference>
<name>A0ABV2LQM5_9FLAO</name>